<dbReference type="InterPro" id="IPR039338">
    <property type="entry name" value="ZFTRAF1"/>
</dbReference>
<dbReference type="InterPro" id="IPR001841">
    <property type="entry name" value="Znf_RING"/>
</dbReference>
<dbReference type="PROSITE" id="PS50089">
    <property type="entry name" value="ZF_RING_2"/>
    <property type="match status" value="1"/>
</dbReference>
<sequence length="355" mass="40991">MADLGGEELPQIEESSEQPSTSREEDVEIVEPVKKKAKKEYGDGKRPEEDRLERRLNGILCCTVCLDLPKSAVYQCSNGHLMCAGCFTHLLADARLKDEQASCPGCRTDISRGNCSRNLAVEKAVSELPANCQYCSCQYPRSKLEKHKTEECQDRLTNCKYRRIGCQWRGPFHEHKEHEQDCCHPKKSGADITEALDVIDLKHKEELELFNHIFNLLSFEKIGFADIQLRPYRTDEFITRLYYESPRFTVLNQTWVVKARINNNDREPNLTVHRQISYQIILKSKVNTSIDMNFLVMKGPYDDVKLEAAVKRFQFSSDSLETDYYEFPLVTAAECNKLLAARNINLRIFMFQVQK</sequence>
<reference evidence="11" key="1">
    <citation type="submission" date="2022-01" db="EMBL/GenBank/DDBJ databases">
        <authorList>
            <person name="Braso-Vives M."/>
        </authorList>
    </citation>
    <scope>NUCLEOTIDE SEQUENCE</scope>
</reference>
<evidence type="ECO:0000313" key="11">
    <source>
        <dbReference type="EMBL" id="CAH1269802.1"/>
    </source>
</evidence>
<evidence type="ECO:0000259" key="9">
    <source>
        <dbReference type="PROSITE" id="PS50089"/>
    </source>
</evidence>
<organism evidence="11 12">
    <name type="scientific">Branchiostoma lanceolatum</name>
    <name type="common">Common lancelet</name>
    <name type="synonym">Amphioxus lanceolatum</name>
    <dbReference type="NCBI Taxonomy" id="7740"/>
    <lineage>
        <taxon>Eukaryota</taxon>
        <taxon>Metazoa</taxon>
        <taxon>Chordata</taxon>
        <taxon>Cephalochordata</taxon>
        <taxon>Leptocardii</taxon>
        <taxon>Amphioxiformes</taxon>
        <taxon>Branchiostomatidae</taxon>
        <taxon>Branchiostoma</taxon>
    </lineage>
</organism>
<keyword evidence="3 7" id="KW-0479">Metal-binding</keyword>
<keyword evidence="5 7" id="KW-0862">Zinc</keyword>
<evidence type="ECO:0000259" key="10">
    <source>
        <dbReference type="PROSITE" id="PS50145"/>
    </source>
</evidence>
<keyword evidence="4 7" id="KW-0863">Zinc-finger</keyword>
<feature type="domain" description="TRAF-type" evidence="10">
    <location>
        <begin position="128"/>
        <end position="166"/>
    </location>
</feature>
<keyword evidence="2" id="KW-0963">Cytoplasm</keyword>
<dbReference type="EMBL" id="OV696692">
    <property type="protein sequence ID" value="CAH1269802.1"/>
    <property type="molecule type" value="Genomic_DNA"/>
</dbReference>
<dbReference type="SUPFAM" id="SSF49599">
    <property type="entry name" value="TRAF domain-like"/>
    <property type="match status" value="1"/>
</dbReference>
<dbReference type="Gene3D" id="3.30.40.10">
    <property type="entry name" value="Zinc/RING finger domain, C3HC4 (zinc finger)"/>
    <property type="match status" value="2"/>
</dbReference>
<name>A0A8K0A5S3_BRALA</name>
<dbReference type="InterPro" id="IPR013083">
    <property type="entry name" value="Znf_RING/FYVE/PHD"/>
</dbReference>
<dbReference type="AlphaFoldDB" id="A0A8K0A5S3"/>
<keyword evidence="12" id="KW-1185">Reference proteome</keyword>
<dbReference type="OrthoDB" id="10062218at2759"/>
<evidence type="ECO:0000256" key="6">
    <source>
        <dbReference type="ARBA" id="ARBA00034319"/>
    </source>
</evidence>
<feature type="domain" description="RING-type" evidence="9">
    <location>
        <begin position="62"/>
        <end position="107"/>
    </location>
</feature>
<comment type="subcellular location">
    <subcellularLocation>
        <location evidence="1">Cytoplasm</location>
    </subcellularLocation>
</comment>
<dbReference type="PANTHER" id="PTHR23059:SF4">
    <property type="entry name" value="ZINC FINGER TRAF-TYPE-CONTAINING PROTEIN 1"/>
    <property type="match status" value="1"/>
</dbReference>
<dbReference type="GO" id="GO:0008270">
    <property type="term" value="F:zinc ion binding"/>
    <property type="evidence" value="ECO:0007669"/>
    <property type="project" value="UniProtKB-KW"/>
</dbReference>
<gene>
    <name evidence="11" type="primary">CYHR1</name>
    <name evidence="11" type="ORF">BLAG_LOCUS22323</name>
</gene>
<dbReference type="CDD" id="cd16505">
    <property type="entry name" value="RING-HC_CYHR1"/>
    <property type="match status" value="1"/>
</dbReference>
<dbReference type="SUPFAM" id="SSF57850">
    <property type="entry name" value="RING/U-box"/>
    <property type="match status" value="1"/>
</dbReference>
<dbReference type="GO" id="GO:0005737">
    <property type="term" value="C:cytoplasm"/>
    <property type="evidence" value="ECO:0007669"/>
    <property type="project" value="UniProtKB-SubCell"/>
</dbReference>
<protein>
    <submittedName>
        <fullName evidence="11">CYHR1 protein</fullName>
    </submittedName>
</protein>
<evidence type="ECO:0000256" key="1">
    <source>
        <dbReference type="ARBA" id="ARBA00004496"/>
    </source>
</evidence>
<feature type="region of interest" description="Disordered" evidence="8">
    <location>
        <begin position="1"/>
        <end position="49"/>
    </location>
</feature>
<evidence type="ECO:0000256" key="2">
    <source>
        <dbReference type="ARBA" id="ARBA00022490"/>
    </source>
</evidence>
<dbReference type="Pfam" id="PF21362">
    <property type="entry name" value="Sina_RING"/>
    <property type="match status" value="1"/>
</dbReference>
<dbReference type="PANTHER" id="PTHR23059">
    <property type="entry name" value="CYSTEINE AND HISTIDINE-RICH PROTEIN 1"/>
    <property type="match status" value="1"/>
</dbReference>
<dbReference type="InterPro" id="IPR049548">
    <property type="entry name" value="Sina-like_RING"/>
</dbReference>
<dbReference type="InterPro" id="IPR001293">
    <property type="entry name" value="Znf_TRAF"/>
</dbReference>
<comment type="similarity">
    <text evidence="6">Belongs to the ZFTRAF1 family.</text>
</comment>
<dbReference type="PROSITE" id="PS50145">
    <property type="entry name" value="ZF_TRAF"/>
    <property type="match status" value="1"/>
</dbReference>
<evidence type="ECO:0000256" key="7">
    <source>
        <dbReference type="PROSITE-ProRule" id="PRU00207"/>
    </source>
</evidence>
<evidence type="ECO:0000256" key="4">
    <source>
        <dbReference type="ARBA" id="ARBA00022771"/>
    </source>
</evidence>
<evidence type="ECO:0000256" key="3">
    <source>
        <dbReference type="ARBA" id="ARBA00022723"/>
    </source>
</evidence>
<proteinExistence type="inferred from homology"/>
<dbReference type="GO" id="GO:0005634">
    <property type="term" value="C:nucleus"/>
    <property type="evidence" value="ECO:0007669"/>
    <property type="project" value="TreeGrafter"/>
</dbReference>
<evidence type="ECO:0000256" key="5">
    <source>
        <dbReference type="ARBA" id="ARBA00022833"/>
    </source>
</evidence>
<feature type="zinc finger region" description="TRAF-type" evidence="7">
    <location>
        <begin position="128"/>
        <end position="166"/>
    </location>
</feature>
<feature type="compositionally biased region" description="Basic and acidic residues" evidence="8">
    <location>
        <begin position="31"/>
        <end position="49"/>
    </location>
</feature>
<accession>A0A8K0A5S3</accession>
<evidence type="ECO:0000256" key="8">
    <source>
        <dbReference type="SAM" id="MobiDB-lite"/>
    </source>
</evidence>
<dbReference type="Proteomes" id="UP000838412">
    <property type="component" value="Chromosome 7"/>
</dbReference>
<evidence type="ECO:0000313" key="12">
    <source>
        <dbReference type="Proteomes" id="UP000838412"/>
    </source>
</evidence>